<feature type="transmembrane region" description="Helical" evidence="1">
    <location>
        <begin position="88"/>
        <end position="107"/>
    </location>
</feature>
<dbReference type="Pfam" id="PF04773">
    <property type="entry name" value="FecR"/>
    <property type="match status" value="1"/>
</dbReference>
<dbReference type="PANTHER" id="PTHR30273">
    <property type="entry name" value="PERIPLASMIC SIGNAL SENSOR AND SIGMA FACTOR ACTIVATOR FECR-RELATED"/>
    <property type="match status" value="1"/>
</dbReference>
<sequence>MKIDKALLGKYFDGTCTPQEEERVLSYLAGQDHQEFIALMEQSWEEVPTDNIGEDITRRMLLQLEMKTYGRKGIIPIEHASRGWKKNWLRVAAALVFILTGATYGLITHRKHTAPITWTTIYNHHNNPELAVLPDNSKVWLAPGSKLSYTPFTGKAERSIKLDGEAFFNVAQNATRPFVVYTGELATRVLGTTFNIEAYPHEAAVRVSLVTGMVAVAPADSIDQVVAQLHPGDVMDYEKSSRTFKRQQIRISDPEEWMKGSLVFNDLLLTDALQRVATRYHLVIHYAKGTQSALSDKKITAIFRKESSSEILNNILFISSCYMQQRGQDITVYNMP</sequence>
<evidence type="ECO:0000259" key="2">
    <source>
        <dbReference type="Pfam" id="PF04773"/>
    </source>
</evidence>
<proteinExistence type="predicted"/>
<dbReference type="Proteomes" id="UP000190166">
    <property type="component" value="Unassembled WGS sequence"/>
</dbReference>
<evidence type="ECO:0000313" key="3">
    <source>
        <dbReference type="EMBL" id="SKC97817.1"/>
    </source>
</evidence>
<protein>
    <submittedName>
        <fullName evidence="3">FecR family protein</fullName>
    </submittedName>
</protein>
<keyword evidence="1" id="KW-0812">Transmembrane</keyword>
<dbReference type="AlphaFoldDB" id="A0A1T5NBK3"/>
<dbReference type="PIRSF" id="PIRSF018266">
    <property type="entry name" value="FecR"/>
    <property type="match status" value="1"/>
</dbReference>
<dbReference type="Gene3D" id="2.60.120.1440">
    <property type="match status" value="1"/>
</dbReference>
<dbReference type="STRING" id="393003.SAMN05660461_1012"/>
<reference evidence="3 4" key="1">
    <citation type="submission" date="2017-02" db="EMBL/GenBank/DDBJ databases">
        <authorList>
            <person name="Peterson S.W."/>
        </authorList>
    </citation>
    <scope>NUCLEOTIDE SEQUENCE [LARGE SCALE GENOMIC DNA]</scope>
    <source>
        <strain evidence="3 4">DSM 18108</strain>
    </source>
</reference>
<keyword evidence="1" id="KW-1133">Transmembrane helix</keyword>
<dbReference type="InterPro" id="IPR006860">
    <property type="entry name" value="FecR"/>
</dbReference>
<keyword evidence="4" id="KW-1185">Reference proteome</keyword>
<dbReference type="RefSeq" id="WP_159454197.1">
    <property type="nucleotide sequence ID" value="NZ_FUZZ01000001.1"/>
</dbReference>
<dbReference type="PANTHER" id="PTHR30273:SF2">
    <property type="entry name" value="PROTEIN FECR"/>
    <property type="match status" value="1"/>
</dbReference>
<keyword evidence="1" id="KW-0472">Membrane</keyword>
<dbReference type="GO" id="GO:0016989">
    <property type="term" value="F:sigma factor antagonist activity"/>
    <property type="evidence" value="ECO:0007669"/>
    <property type="project" value="TreeGrafter"/>
</dbReference>
<evidence type="ECO:0000256" key="1">
    <source>
        <dbReference type="SAM" id="Phobius"/>
    </source>
</evidence>
<organism evidence="3 4">
    <name type="scientific">Chitinophaga ginsengisegetis</name>
    <dbReference type="NCBI Taxonomy" id="393003"/>
    <lineage>
        <taxon>Bacteria</taxon>
        <taxon>Pseudomonadati</taxon>
        <taxon>Bacteroidota</taxon>
        <taxon>Chitinophagia</taxon>
        <taxon>Chitinophagales</taxon>
        <taxon>Chitinophagaceae</taxon>
        <taxon>Chitinophaga</taxon>
    </lineage>
</organism>
<dbReference type="EMBL" id="FUZZ01000001">
    <property type="protein sequence ID" value="SKC97817.1"/>
    <property type="molecule type" value="Genomic_DNA"/>
</dbReference>
<accession>A0A1T5NBK3</accession>
<feature type="domain" description="FecR protein" evidence="2">
    <location>
        <begin position="132"/>
        <end position="214"/>
    </location>
</feature>
<dbReference type="InterPro" id="IPR012373">
    <property type="entry name" value="Ferrdict_sens_TM"/>
</dbReference>
<name>A0A1T5NBK3_9BACT</name>
<gene>
    <name evidence="3" type="ORF">SAMN05660461_1012</name>
</gene>
<evidence type="ECO:0000313" key="4">
    <source>
        <dbReference type="Proteomes" id="UP000190166"/>
    </source>
</evidence>
<dbReference type="Gene3D" id="3.55.50.30">
    <property type="match status" value="1"/>
</dbReference>